<dbReference type="GO" id="GO:0000785">
    <property type="term" value="C:chromatin"/>
    <property type="evidence" value="ECO:0007669"/>
    <property type="project" value="TreeGrafter"/>
</dbReference>
<dbReference type="Pfam" id="PF04082">
    <property type="entry name" value="Fungal_trans"/>
    <property type="match status" value="1"/>
</dbReference>
<feature type="region of interest" description="Disordered" evidence="7">
    <location>
        <begin position="35"/>
        <end position="65"/>
    </location>
</feature>
<dbReference type="CDD" id="cd12148">
    <property type="entry name" value="fungal_TF_MHR"/>
    <property type="match status" value="1"/>
</dbReference>
<reference evidence="9" key="1">
    <citation type="submission" date="2022-10" db="EMBL/GenBank/DDBJ databases">
        <title>Determination and structural analysis of whole genome sequence of Sarocladium strictum F4-1.</title>
        <authorList>
            <person name="Hu L."/>
            <person name="Jiang Y."/>
        </authorList>
    </citation>
    <scope>NUCLEOTIDE SEQUENCE</scope>
    <source>
        <strain evidence="9">F4-1</strain>
    </source>
</reference>
<feature type="compositionally biased region" description="Polar residues" evidence="7">
    <location>
        <begin position="39"/>
        <end position="65"/>
    </location>
</feature>
<dbReference type="GO" id="GO:0000981">
    <property type="term" value="F:DNA-binding transcription factor activity, RNA polymerase II-specific"/>
    <property type="evidence" value="ECO:0007669"/>
    <property type="project" value="InterPro"/>
</dbReference>
<evidence type="ECO:0000256" key="7">
    <source>
        <dbReference type="SAM" id="MobiDB-lite"/>
    </source>
</evidence>
<keyword evidence="3" id="KW-0677">Repeat</keyword>
<dbReference type="GO" id="GO:0000978">
    <property type="term" value="F:RNA polymerase II cis-regulatory region sequence-specific DNA binding"/>
    <property type="evidence" value="ECO:0007669"/>
    <property type="project" value="InterPro"/>
</dbReference>
<feature type="domain" description="Xylanolytic transcriptional activator regulatory" evidence="8">
    <location>
        <begin position="298"/>
        <end position="554"/>
    </location>
</feature>
<protein>
    <recommendedName>
        <fullName evidence="8">Xylanolytic transcriptional activator regulatory domain-containing protein</fullName>
    </recommendedName>
</protein>
<keyword evidence="5" id="KW-0862">Zinc</keyword>
<evidence type="ECO:0000259" key="8">
    <source>
        <dbReference type="Pfam" id="PF04082"/>
    </source>
</evidence>
<sequence>MLPISSVSKAPPTLGVSLGKVCGVADKRVIHLVSPLPPQTTHSKSPSTQTHLPLQLLSPSNNQPQQHPCCILGTSQHYRLSKHDGDGDNSTTANVVLSSTETDFDRAAAAESLSCLSGVSCQQWPTVNDHPHSVNDVFGHVDTRHVNDGAVRDAYHQSPLGPQMFTAGDDLTGFDQFREFADFLDGIGLPAEWSPYFNPPEDFVDPELRNGEASNGGSGPGTRPGTPFSSWLPSAPAGNRITGPVPTESPRAQEIASILFKVTDEQSLRLNQSLEDFRRIIDPGFRLPSRHALTRYVTSYFEGFHTHMVFIHVPTWRILDCPVELVLSIAAIGAQYCFEHRASERLFRAGRAILLERLLQRKDEFGPKTCALLGMQTPSCQDAPLSHQGPWEPIDSVRALINLMAFATWEPKVHLVQDAFSLQGLLAQVLRDLGLEEDGLPDEPANSTSINAAWLAWAQRESIRRSKLIAFSFIHVHSIAYNVYPALRTNELHLRLPCETKEWKAPTAQLWQSAHREVSKQQLYFQEALSLLLRTRDSAVPLNPIPTALGNYLLLHGLLQRIYIVRDLSLPITDSSASLPVEEVDKLE</sequence>
<dbReference type="GO" id="GO:0008270">
    <property type="term" value="F:zinc ion binding"/>
    <property type="evidence" value="ECO:0007669"/>
    <property type="project" value="UniProtKB-KW"/>
</dbReference>
<evidence type="ECO:0000256" key="3">
    <source>
        <dbReference type="ARBA" id="ARBA00022737"/>
    </source>
</evidence>
<evidence type="ECO:0000256" key="4">
    <source>
        <dbReference type="ARBA" id="ARBA00022771"/>
    </source>
</evidence>
<keyword evidence="4" id="KW-0863">Zinc-finger</keyword>
<name>A0AA39GD84_SARSR</name>
<evidence type="ECO:0000313" key="10">
    <source>
        <dbReference type="Proteomes" id="UP001175261"/>
    </source>
</evidence>
<keyword evidence="6" id="KW-0539">Nucleus</keyword>
<gene>
    <name evidence="9" type="ORF">NLU13_7670</name>
</gene>
<evidence type="ECO:0000256" key="6">
    <source>
        <dbReference type="ARBA" id="ARBA00023242"/>
    </source>
</evidence>
<proteinExistence type="predicted"/>
<dbReference type="GO" id="GO:0006351">
    <property type="term" value="P:DNA-templated transcription"/>
    <property type="evidence" value="ECO:0007669"/>
    <property type="project" value="InterPro"/>
</dbReference>
<dbReference type="GO" id="GO:0005634">
    <property type="term" value="C:nucleus"/>
    <property type="evidence" value="ECO:0007669"/>
    <property type="project" value="UniProtKB-SubCell"/>
</dbReference>
<dbReference type="EMBL" id="JAPDFR010000007">
    <property type="protein sequence ID" value="KAK0385192.1"/>
    <property type="molecule type" value="Genomic_DNA"/>
</dbReference>
<comment type="subcellular location">
    <subcellularLocation>
        <location evidence="1">Nucleus</location>
    </subcellularLocation>
</comment>
<evidence type="ECO:0000256" key="5">
    <source>
        <dbReference type="ARBA" id="ARBA00022833"/>
    </source>
</evidence>
<dbReference type="Proteomes" id="UP001175261">
    <property type="component" value="Unassembled WGS sequence"/>
</dbReference>
<keyword evidence="10" id="KW-1185">Reference proteome</keyword>
<evidence type="ECO:0000256" key="1">
    <source>
        <dbReference type="ARBA" id="ARBA00004123"/>
    </source>
</evidence>
<dbReference type="PANTHER" id="PTHR40626:SF10">
    <property type="entry name" value="C2H2-TYPE DOMAIN-CONTAINING PROTEIN"/>
    <property type="match status" value="1"/>
</dbReference>
<organism evidence="9 10">
    <name type="scientific">Sarocladium strictum</name>
    <name type="common">Black bundle disease fungus</name>
    <name type="synonym">Acremonium strictum</name>
    <dbReference type="NCBI Taxonomy" id="5046"/>
    <lineage>
        <taxon>Eukaryota</taxon>
        <taxon>Fungi</taxon>
        <taxon>Dikarya</taxon>
        <taxon>Ascomycota</taxon>
        <taxon>Pezizomycotina</taxon>
        <taxon>Sordariomycetes</taxon>
        <taxon>Hypocreomycetidae</taxon>
        <taxon>Hypocreales</taxon>
        <taxon>Sarocladiaceae</taxon>
        <taxon>Sarocladium</taxon>
    </lineage>
</organism>
<evidence type="ECO:0000256" key="2">
    <source>
        <dbReference type="ARBA" id="ARBA00022723"/>
    </source>
</evidence>
<evidence type="ECO:0000313" key="9">
    <source>
        <dbReference type="EMBL" id="KAK0385192.1"/>
    </source>
</evidence>
<feature type="region of interest" description="Disordered" evidence="7">
    <location>
        <begin position="204"/>
        <end position="228"/>
    </location>
</feature>
<dbReference type="InterPro" id="IPR007219">
    <property type="entry name" value="XnlR_reg_dom"/>
</dbReference>
<comment type="caution">
    <text evidence="9">The sequence shown here is derived from an EMBL/GenBank/DDBJ whole genome shotgun (WGS) entry which is preliminary data.</text>
</comment>
<dbReference type="PANTHER" id="PTHR40626">
    <property type="entry name" value="MIP31509P"/>
    <property type="match status" value="1"/>
</dbReference>
<accession>A0AA39GD84</accession>
<dbReference type="AlphaFoldDB" id="A0AA39GD84"/>
<keyword evidence="2" id="KW-0479">Metal-binding</keyword>
<dbReference type="InterPro" id="IPR051059">
    <property type="entry name" value="VerF-like"/>
</dbReference>